<keyword evidence="6 7" id="KW-0368">Histidine biosynthesis</keyword>
<comment type="pathway">
    <text evidence="7">Amino-acid biosynthesis; L-histidine biosynthesis; L-histidine from 5-phospho-alpha-D-ribose 1-diphosphate: step 7/9.</text>
</comment>
<evidence type="ECO:0000313" key="9">
    <source>
        <dbReference type="EMBL" id="GAA4071866.1"/>
    </source>
</evidence>
<dbReference type="InterPro" id="IPR015421">
    <property type="entry name" value="PyrdxlP-dep_Trfase_major"/>
</dbReference>
<evidence type="ECO:0000256" key="1">
    <source>
        <dbReference type="ARBA" id="ARBA00001933"/>
    </source>
</evidence>
<comment type="caution">
    <text evidence="9">The sequence shown here is derived from an EMBL/GenBank/DDBJ whole genome shotgun (WGS) entry which is preliminary data.</text>
</comment>
<organism evidence="9 10">
    <name type="scientific">Amphibacillus indicireducens</name>
    <dbReference type="NCBI Taxonomy" id="1076330"/>
    <lineage>
        <taxon>Bacteria</taxon>
        <taxon>Bacillati</taxon>
        <taxon>Bacillota</taxon>
        <taxon>Bacilli</taxon>
        <taxon>Bacillales</taxon>
        <taxon>Bacillaceae</taxon>
        <taxon>Amphibacillus</taxon>
    </lineage>
</organism>
<comment type="similarity">
    <text evidence="7">Belongs to the class-II pyridoxal-phosphate-dependent aminotransferase family. Histidinol-phosphate aminotransferase subfamily.</text>
</comment>
<feature type="modified residue" description="N6-(pyridoxal phosphate)lysine" evidence="7">
    <location>
        <position position="222"/>
    </location>
</feature>
<comment type="cofactor">
    <cofactor evidence="1 7">
        <name>pyridoxal 5'-phosphate</name>
        <dbReference type="ChEBI" id="CHEBI:597326"/>
    </cofactor>
</comment>
<protein>
    <recommendedName>
        <fullName evidence="7">Histidinol-phosphate aminotransferase</fullName>
        <ecNumber evidence="7">2.6.1.9</ecNumber>
    </recommendedName>
    <alternativeName>
        <fullName evidence="7">Imidazole acetol-phosphate transaminase</fullName>
    </alternativeName>
</protein>
<dbReference type="SUPFAM" id="SSF53383">
    <property type="entry name" value="PLP-dependent transferases"/>
    <property type="match status" value="1"/>
</dbReference>
<evidence type="ECO:0000256" key="3">
    <source>
        <dbReference type="ARBA" id="ARBA00022576"/>
    </source>
</evidence>
<dbReference type="Pfam" id="PF00155">
    <property type="entry name" value="Aminotran_1_2"/>
    <property type="match status" value="1"/>
</dbReference>
<comment type="catalytic activity">
    <reaction evidence="7">
        <text>L-histidinol phosphate + 2-oxoglutarate = 3-(imidazol-4-yl)-2-oxopropyl phosphate + L-glutamate</text>
        <dbReference type="Rhea" id="RHEA:23744"/>
        <dbReference type="ChEBI" id="CHEBI:16810"/>
        <dbReference type="ChEBI" id="CHEBI:29985"/>
        <dbReference type="ChEBI" id="CHEBI:57766"/>
        <dbReference type="ChEBI" id="CHEBI:57980"/>
        <dbReference type="EC" id="2.6.1.9"/>
    </reaction>
</comment>
<dbReference type="InterPro" id="IPR004839">
    <property type="entry name" value="Aminotransferase_I/II_large"/>
</dbReference>
<accession>A0ABP7VQ48</accession>
<dbReference type="InterPro" id="IPR050106">
    <property type="entry name" value="HistidinolP_aminotransfase"/>
</dbReference>
<gene>
    <name evidence="7 9" type="primary">hisC</name>
    <name evidence="9" type="ORF">GCM10022410_16890</name>
</gene>
<dbReference type="CDD" id="cd00609">
    <property type="entry name" value="AAT_like"/>
    <property type="match status" value="1"/>
</dbReference>
<sequence>MKAKSIFKTMSPYKPGKQVDEVKREFNLDRIVKLASNENPFGYSKKVDAVVRETANHFEIYPDGYATELRQLLSEDLKVDPDQLVFGCGADEVIDIICRTYLSEGTNTIVPDPTFPQYKHNALIQGATVKEIPLVDGYHDLDAMLVAVDSQTRIIWLCSPNNPTGSLIDQQTLEKFLADCPSDVLVVVDEAYMDYVESGNKVNTIDLLHNNPNLIIVRTFSKVYGLAGLRIGYGIAQLEVSEALNIARGPFNTTRLAQQAAIVAYQDKDFIENTVSETIKNRQTFMNALDQMNLSYYDSEANFVFVKLPVSGDSLFNYLMTEGFIVRSGEALGHPNGVRITIGNADDMQILRDKIQLFLDQQVGELNQ</sequence>
<evidence type="ECO:0000256" key="5">
    <source>
        <dbReference type="ARBA" id="ARBA00022898"/>
    </source>
</evidence>
<dbReference type="Proteomes" id="UP001501734">
    <property type="component" value="Unassembled WGS sequence"/>
</dbReference>
<dbReference type="EMBL" id="BAABDL010000085">
    <property type="protein sequence ID" value="GAA4071866.1"/>
    <property type="molecule type" value="Genomic_DNA"/>
</dbReference>
<dbReference type="InterPro" id="IPR005861">
    <property type="entry name" value="HisP_aminotrans"/>
</dbReference>
<proteinExistence type="inferred from homology"/>
<evidence type="ECO:0000256" key="2">
    <source>
        <dbReference type="ARBA" id="ARBA00011738"/>
    </source>
</evidence>
<dbReference type="Gene3D" id="3.40.640.10">
    <property type="entry name" value="Type I PLP-dependent aspartate aminotransferase-like (Major domain)"/>
    <property type="match status" value="1"/>
</dbReference>
<comment type="subunit">
    <text evidence="2 7">Homodimer.</text>
</comment>
<keyword evidence="10" id="KW-1185">Reference proteome</keyword>
<dbReference type="PANTHER" id="PTHR43643">
    <property type="entry name" value="HISTIDINOL-PHOSPHATE AMINOTRANSFERASE 2"/>
    <property type="match status" value="1"/>
</dbReference>
<dbReference type="NCBIfam" id="TIGR01141">
    <property type="entry name" value="hisC"/>
    <property type="match status" value="1"/>
</dbReference>
<name>A0ABP7VQ48_9BACI</name>
<dbReference type="HAMAP" id="MF_01023">
    <property type="entry name" value="HisC_aminotrans_2"/>
    <property type="match status" value="1"/>
</dbReference>
<reference evidence="10" key="1">
    <citation type="journal article" date="2019" name="Int. J. Syst. Evol. Microbiol.">
        <title>The Global Catalogue of Microorganisms (GCM) 10K type strain sequencing project: providing services to taxonomists for standard genome sequencing and annotation.</title>
        <authorList>
            <consortium name="The Broad Institute Genomics Platform"/>
            <consortium name="The Broad Institute Genome Sequencing Center for Infectious Disease"/>
            <person name="Wu L."/>
            <person name="Ma J."/>
        </authorList>
    </citation>
    <scope>NUCLEOTIDE SEQUENCE [LARGE SCALE GENOMIC DNA]</scope>
    <source>
        <strain evidence="10">JCM 17250</strain>
    </source>
</reference>
<feature type="domain" description="Aminotransferase class I/classII large" evidence="8">
    <location>
        <begin position="31"/>
        <end position="355"/>
    </location>
</feature>
<keyword evidence="3 7" id="KW-0032">Aminotransferase</keyword>
<keyword evidence="5 7" id="KW-0663">Pyridoxal phosphate</keyword>
<evidence type="ECO:0000313" key="10">
    <source>
        <dbReference type="Proteomes" id="UP001501734"/>
    </source>
</evidence>
<keyword evidence="4 7" id="KW-0808">Transferase</keyword>
<evidence type="ECO:0000256" key="6">
    <source>
        <dbReference type="ARBA" id="ARBA00023102"/>
    </source>
</evidence>
<dbReference type="InterPro" id="IPR015422">
    <property type="entry name" value="PyrdxlP-dep_Trfase_small"/>
</dbReference>
<dbReference type="Gene3D" id="3.90.1150.10">
    <property type="entry name" value="Aspartate Aminotransferase, domain 1"/>
    <property type="match status" value="1"/>
</dbReference>
<keyword evidence="7" id="KW-0028">Amino-acid biosynthesis</keyword>
<evidence type="ECO:0000259" key="8">
    <source>
        <dbReference type="Pfam" id="PF00155"/>
    </source>
</evidence>
<dbReference type="PANTHER" id="PTHR43643:SF3">
    <property type="entry name" value="HISTIDINOL-PHOSPHATE AMINOTRANSFERASE"/>
    <property type="match status" value="1"/>
</dbReference>
<dbReference type="EC" id="2.6.1.9" evidence="7"/>
<dbReference type="RefSeq" id="WP_344912173.1">
    <property type="nucleotide sequence ID" value="NZ_BAABDL010000085.1"/>
</dbReference>
<dbReference type="InterPro" id="IPR015424">
    <property type="entry name" value="PyrdxlP-dep_Trfase"/>
</dbReference>
<evidence type="ECO:0000256" key="4">
    <source>
        <dbReference type="ARBA" id="ARBA00022679"/>
    </source>
</evidence>
<evidence type="ECO:0000256" key="7">
    <source>
        <dbReference type="HAMAP-Rule" id="MF_01023"/>
    </source>
</evidence>